<dbReference type="Proteomes" id="UP000019113">
    <property type="component" value="Unassembled WGS sequence"/>
</dbReference>
<dbReference type="Pfam" id="PF06080">
    <property type="entry name" value="DUF938"/>
    <property type="match status" value="1"/>
</dbReference>
<dbReference type="SUPFAM" id="SSF53335">
    <property type="entry name" value="S-adenosyl-L-methionine-dependent methyltransferases"/>
    <property type="match status" value="1"/>
</dbReference>
<protein>
    <recommendedName>
        <fullName evidence="3">SAM-dependent methyltransferase</fullName>
    </recommendedName>
</protein>
<dbReference type="Gene3D" id="3.40.50.150">
    <property type="entry name" value="Vaccinia Virus protein VP39"/>
    <property type="match status" value="1"/>
</dbReference>
<proteinExistence type="predicted"/>
<accession>W1NB09</accession>
<dbReference type="InterPro" id="IPR010342">
    <property type="entry name" value="DUF938"/>
</dbReference>
<gene>
    <name evidence="1" type="ORF">BJB45_15825</name>
</gene>
<dbReference type="InterPro" id="IPR029063">
    <property type="entry name" value="SAM-dependent_MTases_sf"/>
</dbReference>
<name>W1NB09_9GAMM</name>
<dbReference type="STRING" id="1178482.AR456_10840"/>
<dbReference type="PATRIC" id="fig|1178482.3.peg.424"/>
<sequence>MSNDNSPADSRLFSPSTARNREPIHGVLSGLLGESARLLEFASGSGEHAVYMAERHPDWQWQPSDINEAAIQSIEAWRTHSGLSNILPAQHRNLLADDDALQHSAEHWNAMLAINLIHISPWQVTERLMGVAGQQLVSGGLLFLYGPYRRNGKHTAPSNAEFDAWLKARDPSWGVRDLEQVIAEAAGNNLSLHGVEQLPANNLAVTFQRA</sequence>
<dbReference type="eggNOG" id="COG2813">
    <property type="taxonomic scope" value="Bacteria"/>
</dbReference>
<comment type="caution">
    <text evidence="1">The sequence shown here is derived from an EMBL/GenBank/DDBJ whole genome shotgun (WGS) entry which is preliminary data.</text>
</comment>
<reference evidence="1 2" key="1">
    <citation type="submission" date="2013-08" db="EMBL/GenBank/DDBJ databases">
        <title>draft genome of Halomonas huanghegensis, strain BJGMM-B45T.</title>
        <authorList>
            <person name="Miao C."/>
            <person name="Wan Y."/>
            <person name="Jin W."/>
        </authorList>
    </citation>
    <scope>NUCLEOTIDE SEQUENCE [LARGE SCALE GENOMIC DNA]</scope>
    <source>
        <strain evidence="1 2">BJGMM-B45</strain>
    </source>
</reference>
<evidence type="ECO:0000313" key="1">
    <source>
        <dbReference type="EMBL" id="ERL52747.1"/>
    </source>
</evidence>
<dbReference type="PANTHER" id="PTHR20974">
    <property type="entry name" value="UPF0585 PROTEIN CG18661"/>
    <property type="match status" value="1"/>
</dbReference>
<dbReference type="KEGG" id="hhu:AR456_10840"/>
<dbReference type="AlphaFoldDB" id="W1NB09"/>
<keyword evidence="2" id="KW-1185">Reference proteome</keyword>
<evidence type="ECO:0008006" key="3">
    <source>
        <dbReference type="Google" id="ProtNLM"/>
    </source>
</evidence>
<organism evidence="1 2">
    <name type="scientific">Halomonas huangheensis</name>
    <dbReference type="NCBI Taxonomy" id="1178482"/>
    <lineage>
        <taxon>Bacteria</taxon>
        <taxon>Pseudomonadati</taxon>
        <taxon>Pseudomonadota</taxon>
        <taxon>Gammaproteobacteria</taxon>
        <taxon>Oceanospirillales</taxon>
        <taxon>Halomonadaceae</taxon>
        <taxon>Halomonas</taxon>
    </lineage>
</organism>
<dbReference type="PANTHER" id="PTHR20974:SF0">
    <property type="entry name" value="UPF0585 PROTEIN CG18661"/>
    <property type="match status" value="1"/>
</dbReference>
<evidence type="ECO:0000313" key="2">
    <source>
        <dbReference type="Proteomes" id="UP000019113"/>
    </source>
</evidence>
<dbReference type="RefSeq" id="WP_021817372.1">
    <property type="nucleotide sequence ID" value="NZ_AVBC01000014.1"/>
</dbReference>
<dbReference type="EMBL" id="AVBC01000014">
    <property type="protein sequence ID" value="ERL52747.1"/>
    <property type="molecule type" value="Genomic_DNA"/>
</dbReference>